<comment type="caution">
    <text evidence="2">The sequence shown here is derived from an EMBL/GenBank/DDBJ whole genome shotgun (WGS) entry which is preliminary data.</text>
</comment>
<evidence type="ECO:0000313" key="3">
    <source>
        <dbReference type="Proteomes" id="UP000231581"/>
    </source>
</evidence>
<protein>
    <submittedName>
        <fullName evidence="2">Uncharacterized protein</fullName>
    </submittedName>
</protein>
<reference evidence="2 3" key="1">
    <citation type="submission" date="2017-09" db="EMBL/GenBank/DDBJ databases">
        <title>Depth-based differentiation of microbial function through sediment-hosted aquifers and enrichment of novel symbionts in the deep terrestrial subsurface.</title>
        <authorList>
            <person name="Probst A.J."/>
            <person name="Ladd B."/>
            <person name="Jarett J.K."/>
            <person name="Geller-Mcgrath D.E."/>
            <person name="Sieber C.M."/>
            <person name="Emerson J.B."/>
            <person name="Anantharaman K."/>
            <person name="Thomas B.C."/>
            <person name="Malmstrom R."/>
            <person name="Stieglmeier M."/>
            <person name="Klingl A."/>
            <person name="Woyke T."/>
            <person name="Ryan C.M."/>
            <person name="Banfield J.F."/>
        </authorList>
    </citation>
    <scope>NUCLEOTIDE SEQUENCE [LARGE SCALE GENOMIC DNA]</scope>
    <source>
        <strain evidence="2">CG22_combo_CG10-13_8_21_14_all_47_17</strain>
    </source>
</reference>
<accession>A0A2H0BSB0</accession>
<organism evidence="2 3">
    <name type="scientific">Candidatus Uhrbacteria bacterium CG22_combo_CG10-13_8_21_14_all_47_17</name>
    <dbReference type="NCBI Taxonomy" id="1975041"/>
    <lineage>
        <taxon>Bacteria</taxon>
        <taxon>Candidatus Uhriibacteriota</taxon>
    </lineage>
</organism>
<evidence type="ECO:0000313" key="2">
    <source>
        <dbReference type="EMBL" id="PIP60553.1"/>
    </source>
</evidence>
<dbReference type="EMBL" id="PCSZ01000050">
    <property type="protein sequence ID" value="PIP60553.1"/>
    <property type="molecule type" value="Genomic_DNA"/>
</dbReference>
<evidence type="ECO:0000256" key="1">
    <source>
        <dbReference type="SAM" id="MobiDB-lite"/>
    </source>
</evidence>
<gene>
    <name evidence="2" type="ORF">COX00_02370</name>
</gene>
<sequence length="134" mass="14771">MNQPDFLSTNAPQDTPQPAPKAPVAPQVASELESLKAMLQALEIPHKFDVEAMGLEEKDISAMAGLLRLDQNMQVSGFTWTPEDDTAYKEVNSNIHHILERFTTVPSDSNEGILTAFLRNKLAEVDLAATQIPR</sequence>
<dbReference type="AlphaFoldDB" id="A0A2H0BSB0"/>
<feature type="region of interest" description="Disordered" evidence="1">
    <location>
        <begin position="1"/>
        <end position="28"/>
    </location>
</feature>
<name>A0A2H0BSB0_9BACT</name>
<dbReference type="Proteomes" id="UP000231581">
    <property type="component" value="Unassembled WGS sequence"/>
</dbReference>
<feature type="compositionally biased region" description="Polar residues" evidence="1">
    <location>
        <begin position="1"/>
        <end position="14"/>
    </location>
</feature>
<proteinExistence type="predicted"/>